<organism evidence="1 2">
    <name type="scientific">Saccharopolyspora oryzae</name>
    <dbReference type="NCBI Taxonomy" id="2997343"/>
    <lineage>
        <taxon>Bacteria</taxon>
        <taxon>Bacillati</taxon>
        <taxon>Actinomycetota</taxon>
        <taxon>Actinomycetes</taxon>
        <taxon>Pseudonocardiales</taxon>
        <taxon>Pseudonocardiaceae</taxon>
        <taxon>Saccharopolyspora</taxon>
    </lineage>
</organism>
<name>A0ABT4V3B0_9PSEU</name>
<dbReference type="EMBL" id="JAQGLA010000045">
    <property type="protein sequence ID" value="MDA3628438.1"/>
    <property type="molecule type" value="Genomic_DNA"/>
</dbReference>
<evidence type="ECO:0000313" key="2">
    <source>
        <dbReference type="Proteomes" id="UP001210380"/>
    </source>
</evidence>
<gene>
    <name evidence="1" type="ORF">OU415_23605</name>
</gene>
<dbReference type="RefSeq" id="WP_270951285.1">
    <property type="nucleotide sequence ID" value="NZ_JAQGLA010000045.1"/>
</dbReference>
<dbReference type="Proteomes" id="UP001210380">
    <property type="component" value="Unassembled WGS sequence"/>
</dbReference>
<accession>A0ABT4V3B0</accession>
<reference evidence="1 2" key="1">
    <citation type="submission" date="2022-11" db="EMBL/GenBank/DDBJ databases">
        <title>Draft genome sequence of Saccharopolyspora sp. WRP15-2 isolated from rhizosphere soils of wild rice in Thailand.</title>
        <authorList>
            <person name="Duangmal K."/>
            <person name="Kammanee S."/>
            <person name="Muangham S."/>
        </authorList>
    </citation>
    <scope>NUCLEOTIDE SEQUENCE [LARGE SCALE GENOMIC DNA]</scope>
    <source>
        <strain evidence="1 2">WRP15-2</strain>
    </source>
</reference>
<keyword evidence="2" id="KW-1185">Reference proteome</keyword>
<evidence type="ECO:0000313" key="1">
    <source>
        <dbReference type="EMBL" id="MDA3628438.1"/>
    </source>
</evidence>
<proteinExistence type="predicted"/>
<protein>
    <submittedName>
        <fullName evidence="1">Uncharacterized protein</fullName>
    </submittedName>
</protein>
<comment type="caution">
    <text evidence="1">The sequence shown here is derived from an EMBL/GenBank/DDBJ whole genome shotgun (WGS) entry which is preliminary data.</text>
</comment>
<sequence length="79" mass="8385">MLVEAGLEPWQRNHLSYFAIRVGARRLADAAACLAAVGESAGAEIADRQARLVGALQHPVVTAPTYEQLRASLLESAQG</sequence>